<keyword evidence="1" id="KW-1133">Transmembrane helix</keyword>
<proteinExistence type="predicted"/>
<evidence type="ECO:0000256" key="1">
    <source>
        <dbReference type="SAM" id="Phobius"/>
    </source>
</evidence>
<reference evidence="3" key="1">
    <citation type="submission" date="2017-02" db="EMBL/GenBank/DDBJ databases">
        <authorList>
            <person name="Dridi B."/>
        </authorList>
    </citation>
    <scope>NUCLEOTIDE SEQUENCE [LARGE SCALE GENOMIC DNA]</scope>
    <source>
        <strain evidence="3">B Co 03.10</strain>
    </source>
</reference>
<keyword evidence="1" id="KW-0812">Transmembrane</keyword>
<dbReference type="AlphaFoldDB" id="A0A1X6XIM3"/>
<name>A0A1X6XIM3_9MICO</name>
<protein>
    <submittedName>
        <fullName evidence="2">Putative integral membrane protein</fullName>
    </submittedName>
</protein>
<feature type="transmembrane region" description="Helical" evidence="1">
    <location>
        <begin position="33"/>
        <end position="57"/>
    </location>
</feature>
<dbReference type="EMBL" id="FWFF01000017">
    <property type="protein sequence ID" value="SLM98990.1"/>
    <property type="molecule type" value="Genomic_DNA"/>
</dbReference>
<feature type="transmembrane region" description="Helical" evidence="1">
    <location>
        <begin position="7"/>
        <end position="27"/>
    </location>
</feature>
<keyword evidence="3" id="KW-1185">Reference proteome</keyword>
<feature type="transmembrane region" description="Helical" evidence="1">
    <location>
        <begin position="64"/>
        <end position="86"/>
    </location>
</feature>
<dbReference type="RefSeq" id="WP_087007787.1">
    <property type="nucleotide sequence ID" value="NZ_FWFF01000017.1"/>
</dbReference>
<organism evidence="2 3">
    <name type="scientific">Brevibacterium yomogidense</name>
    <dbReference type="NCBI Taxonomy" id="946573"/>
    <lineage>
        <taxon>Bacteria</taxon>
        <taxon>Bacillati</taxon>
        <taxon>Actinomycetota</taxon>
        <taxon>Actinomycetes</taxon>
        <taxon>Micrococcales</taxon>
        <taxon>Brevibacteriaceae</taxon>
        <taxon>Brevibacterium</taxon>
    </lineage>
</organism>
<dbReference type="Proteomes" id="UP000196581">
    <property type="component" value="Unassembled WGS sequence"/>
</dbReference>
<gene>
    <name evidence="2" type="ORF">FM105_10065</name>
</gene>
<evidence type="ECO:0000313" key="3">
    <source>
        <dbReference type="Proteomes" id="UP000196581"/>
    </source>
</evidence>
<evidence type="ECO:0000313" key="2">
    <source>
        <dbReference type="EMBL" id="SLM98990.1"/>
    </source>
</evidence>
<sequence length="116" mass="12536">MIPELTYFLIGYSLLLAVVSLILALRNRAAGRWTLVGTALLLAMLLIQTVVSVLMWGQSPGTDGILFFGYLLTALLLVPLAGAWAYAELTRWGPAVLAAAGGTVAVMIERMNQIWM</sequence>
<accession>A0A1X6XIM3</accession>
<keyword evidence="1" id="KW-0472">Membrane</keyword>
<feature type="transmembrane region" description="Helical" evidence="1">
    <location>
        <begin position="92"/>
        <end position="108"/>
    </location>
</feature>